<evidence type="ECO:0000313" key="3">
    <source>
        <dbReference type="RefSeq" id="XP_033532089.1"/>
    </source>
</evidence>
<dbReference type="EMBL" id="ML975166">
    <property type="protein sequence ID" value="KAF1810458.1"/>
    <property type="molecule type" value="Genomic_DNA"/>
</dbReference>
<protein>
    <submittedName>
        <fullName evidence="1 3">Uncharacterized protein</fullName>
    </submittedName>
</protein>
<sequence>MSPIQVSESLSQALTVLLMEVVKRKEELQGMKPRNDPLKQTLSTTQEVCVELLADSTHLGNEYITALQQIKDLESASGSDSHPDSVDHLSIESAESAIFERREWLDQYHLSSPQTCRRPHLAEELFSNRESQKALIEVGKALKSKDLDVCDRVDAKILIACIQRSANDQTRVIATLNEAHDIIDRHPEFYQEAMGYLVPVTEAKGYEKAVDIQMQLVGVAIAAENESAVGVETEGSHSMSTGWSH</sequence>
<accession>A0A6G1FXI1</accession>
<organism evidence="1">
    <name type="scientific">Eremomyces bilateralis CBS 781.70</name>
    <dbReference type="NCBI Taxonomy" id="1392243"/>
    <lineage>
        <taxon>Eukaryota</taxon>
        <taxon>Fungi</taxon>
        <taxon>Dikarya</taxon>
        <taxon>Ascomycota</taxon>
        <taxon>Pezizomycotina</taxon>
        <taxon>Dothideomycetes</taxon>
        <taxon>Dothideomycetes incertae sedis</taxon>
        <taxon>Eremomycetales</taxon>
        <taxon>Eremomycetaceae</taxon>
        <taxon>Eremomyces</taxon>
    </lineage>
</organism>
<dbReference type="GeneID" id="54418783"/>
<dbReference type="Proteomes" id="UP000504638">
    <property type="component" value="Unplaced"/>
</dbReference>
<proteinExistence type="predicted"/>
<gene>
    <name evidence="1 3" type="ORF">P152DRAFT_451197</name>
</gene>
<evidence type="ECO:0000313" key="1">
    <source>
        <dbReference type="EMBL" id="KAF1810458.1"/>
    </source>
</evidence>
<reference evidence="3" key="3">
    <citation type="submission" date="2025-04" db="UniProtKB">
        <authorList>
            <consortium name="RefSeq"/>
        </authorList>
    </citation>
    <scope>IDENTIFICATION</scope>
    <source>
        <strain evidence="3">CBS 781.70</strain>
    </source>
</reference>
<keyword evidence="2" id="KW-1185">Reference proteome</keyword>
<reference evidence="3" key="2">
    <citation type="submission" date="2020-04" db="EMBL/GenBank/DDBJ databases">
        <authorList>
            <consortium name="NCBI Genome Project"/>
        </authorList>
    </citation>
    <scope>NUCLEOTIDE SEQUENCE</scope>
    <source>
        <strain evidence="3">CBS 781.70</strain>
    </source>
</reference>
<reference evidence="1 3" key="1">
    <citation type="submission" date="2020-01" db="EMBL/GenBank/DDBJ databases">
        <authorList>
            <consortium name="DOE Joint Genome Institute"/>
            <person name="Haridas S."/>
            <person name="Albert R."/>
            <person name="Binder M."/>
            <person name="Bloem J."/>
            <person name="Labutti K."/>
            <person name="Salamov A."/>
            <person name="Andreopoulos B."/>
            <person name="Baker S.E."/>
            <person name="Barry K."/>
            <person name="Bills G."/>
            <person name="Bluhm B.H."/>
            <person name="Cannon C."/>
            <person name="Castanera R."/>
            <person name="Culley D.E."/>
            <person name="Daum C."/>
            <person name="Ezra D."/>
            <person name="Gonzalez J.B."/>
            <person name="Henrissat B."/>
            <person name="Kuo A."/>
            <person name="Liang C."/>
            <person name="Lipzen A."/>
            <person name="Lutzoni F."/>
            <person name="Magnuson J."/>
            <person name="Mondo S."/>
            <person name="Nolan M."/>
            <person name="Ohm R."/>
            <person name="Pangilinan J."/>
            <person name="Park H.-J."/>
            <person name="Ramirez L."/>
            <person name="Alfaro M."/>
            <person name="Sun H."/>
            <person name="Tritt A."/>
            <person name="Yoshinaga Y."/>
            <person name="Zwiers L.-H."/>
            <person name="Turgeon B.G."/>
            <person name="Goodwin S.B."/>
            <person name="Spatafora J.W."/>
            <person name="Crous P.W."/>
            <person name="Grigoriev I.V."/>
        </authorList>
    </citation>
    <scope>NUCLEOTIDE SEQUENCE</scope>
    <source>
        <strain evidence="1 3">CBS 781.70</strain>
    </source>
</reference>
<evidence type="ECO:0000313" key="2">
    <source>
        <dbReference type="Proteomes" id="UP000504638"/>
    </source>
</evidence>
<dbReference type="RefSeq" id="XP_033532089.1">
    <property type="nucleotide sequence ID" value="XM_033678213.1"/>
</dbReference>
<name>A0A6G1FXI1_9PEZI</name>
<dbReference type="AlphaFoldDB" id="A0A6G1FXI1"/>